<feature type="transmembrane region" description="Helical" evidence="1">
    <location>
        <begin position="12"/>
        <end position="35"/>
    </location>
</feature>
<feature type="transmembrane region" description="Helical" evidence="1">
    <location>
        <begin position="41"/>
        <end position="66"/>
    </location>
</feature>
<reference evidence="2 3" key="1">
    <citation type="submission" date="2017-09" db="EMBL/GenBank/DDBJ databases">
        <authorList>
            <person name="Ehlers B."/>
            <person name="Leendertz F.H."/>
        </authorList>
    </citation>
    <scope>NUCLEOTIDE SEQUENCE [LARGE SCALE GENOMIC DNA]</scope>
</reference>
<keyword evidence="1" id="KW-1133">Transmembrane helix</keyword>
<protein>
    <submittedName>
        <fullName evidence="2">Uncharacterized protein</fullName>
    </submittedName>
</protein>
<keyword evidence="1" id="KW-0472">Membrane</keyword>
<dbReference type="Proteomes" id="UP000241090">
    <property type="component" value="Segment"/>
</dbReference>
<proteinExistence type="predicted"/>
<keyword evidence="3" id="KW-1185">Reference proteome</keyword>
<evidence type="ECO:0000256" key="1">
    <source>
        <dbReference type="SAM" id="Phobius"/>
    </source>
</evidence>
<evidence type="ECO:0000313" key="3">
    <source>
        <dbReference type="Proteomes" id="UP000241090"/>
    </source>
</evidence>
<organism evidence="2 3">
    <name type="scientific">Pseudomonas phage tabernarius</name>
    <dbReference type="NCBI Taxonomy" id="2048978"/>
    <lineage>
        <taxon>Viruses</taxon>
        <taxon>Duplodnaviria</taxon>
        <taxon>Heunggongvirae</taxon>
        <taxon>Uroviricota</taxon>
        <taxon>Caudoviricetes</taxon>
        <taxon>Lindbergviridae</taxon>
        <taxon>Tabernariusvirus</taxon>
        <taxon>Tabernariusvirus tabernarius</taxon>
    </lineage>
</organism>
<keyword evidence="1" id="KW-0812">Transmembrane</keyword>
<accession>A0A2H4P6Q5</accession>
<name>A0A2H4P6Q5_9CAUD</name>
<gene>
    <name evidence="2" type="ORF">CNR33_00018</name>
</gene>
<dbReference type="EMBL" id="MG018926">
    <property type="protein sequence ID" value="ATW57864.1"/>
    <property type="molecule type" value="Genomic_DNA"/>
</dbReference>
<sequence length="99" mass="10821">MKLNNLAVSVMNFFVKLSFWILTVFCALALIGAFFKADLAGFGAILLVWVVGVLIWAVLSSGWLVLSKIAAHLESIDRKTPDVTFGFDKASGEDRTQKA</sequence>
<evidence type="ECO:0000313" key="2">
    <source>
        <dbReference type="EMBL" id="ATW57864.1"/>
    </source>
</evidence>